<feature type="compositionally biased region" description="Low complexity" evidence="1">
    <location>
        <begin position="284"/>
        <end position="300"/>
    </location>
</feature>
<gene>
    <name evidence="2" type="ORF">HO173_011277</name>
</gene>
<feature type="compositionally biased region" description="Basic residues" evidence="1">
    <location>
        <begin position="259"/>
        <end position="268"/>
    </location>
</feature>
<dbReference type="AlphaFoldDB" id="A0A8H6FJN9"/>
<sequence>MSHYPPPPTPHLRRRGNDASGYGQAPPNLHQAFMRTDPRQAFSDRSKSSSDSRSSGRQASEQATDEHGRRPRLTIQLPTPKSSPESEILQSPRDLARLSPVDAETALVDRFRKPVSKVSHPACLTLPVSPPDNVVLRGMRKKLTQMKNKPIMHTGPSLPAHESQTEILRPWIWPQDSCFSRRFRLASTPTLTLVILAGDESMGALAAVEDVAMRVEVILHGYGDRLRDSRHHPDISQETIPATPAVSIKADNSEIHLHHGRQAQRSRGCRSQTPSHHSESNADTASISSTESLPSTTSPVFSPPPRVSCDVVARNPIPATSQRYFGPENVGRADIDDGEEATVVDFGSTAGADARRRRLSLQMQEWWVWSKELETLEKWSIDFDEVQHRGDER</sequence>
<feature type="compositionally biased region" description="Pro residues" evidence="1">
    <location>
        <begin position="1"/>
        <end position="10"/>
    </location>
</feature>
<dbReference type="OrthoDB" id="10441468at2759"/>
<feature type="compositionally biased region" description="Polar residues" evidence="1">
    <location>
        <begin position="76"/>
        <end position="89"/>
    </location>
</feature>
<reference evidence="2 3" key="1">
    <citation type="journal article" date="2020" name="Genomics">
        <title>Complete, high-quality genomes from long-read metagenomic sequencing of two wolf lichen thalli reveals enigmatic genome architecture.</title>
        <authorList>
            <person name="McKenzie S.K."/>
            <person name="Walston R.F."/>
            <person name="Allen J.L."/>
        </authorList>
    </citation>
    <scope>NUCLEOTIDE SEQUENCE [LARGE SCALE GENOMIC DNA]</scope>
    <source>
        <strain evidence="2">WasteWater2</strain>
    </source>
</reference>
<feature type="region of interest" description="Disordered" evidence="1">
    <location>
        <begin position="1"/>
        <end position="97"/>
    </location>
</feature>
<keyword evidence="3" id="KW-1185">Reference proteome</keyword>
<feature type="compositionally biased region" description="Basic and acidic residues" evidence="1">
    <location>
        <begin position="226"/>
        <end position="235"/>
    </location>
</feature>
<organism evidence="2 3">
    <name type="scientific">Letharia columbiana</name>
    <dbReference type="NCBI Taxonomy" id="112416"/>
    <lineage>
        <taxon>Eukaryota</taxon>
        <taxon>Fungi</taxon>
        <taxon>Dikarya</taxon>
        <taxon>Ascomycota</taxon>
        <taxon>Pezizomycotina</taxon>
        <taxon>Lecanoromycetes</taxon>
        <taxon>OSLEUM clade</taxon>
        <taxon>Lecanoromycetidae</taxon>
        <taxon>Lecanorales</taxon>
        <taxon>Lecanorineae</taxon>
        <taxon>Parmeliaceae</taxon>
        <taxon>Letharia</taxon>
    </lineage>
</organism>
<feature type="region of interest" description="Disordered" evidence="1">
    <location>
        <begin position="226"/>
        <end position="247"/>
    </location>
</feature>
<name>A0A8H6FJN9_9LECA</name>
<accession>A0A8H6FJN9</accession>
<evidence type="ECO:0000256" key="1">
    <source>
        <dbReference type="SAM" id="MobiDB-lite"/>
    </source>
</evidence>
<proteinExistence type="predicted"/>
<feature type="compositionally biased region" description="Basic and acidic residues" evidence="1">
    <location>
        <begin position="36"/>
        <end position="50"/>
    </location>
</feature>
<dbReference type="GeneID" id="59292920"/>
<evidence type="ECO:0000313" key="2">
    <source>
        <dbReference type="EMBL" id="KAF6229761.1"/>
    </source>
</evidence>
<protein>
    <submittedName>
        <fullName evidence="2">Uncharacterized protein</fullName>
    </submittedName>
</protein>
<dbReference type="RefSeq" id="XP_037159953.1">
    <property type="nucleotide sequence ID" value="XM_037313158.1"/>
</dbReference>
<feature type="region of interest" description="Disordered" evidence="1">
    <location>
        <begin position="259"/>
        <end position="305"/>
    </location>
</feature>
<dbReference type="EMBL" id="JACCJC010000069">
    <property type="protein sequence ID" value="KAF6229761.1"/>
    <property type="molecule type" value="Genomic_DNA"/>
</dbReference>
<comment type="caution">
    <text evidence="2">The sequence shown here is derived from an EMBL/GenBank/DDBJ whole genome shotgun (WGS) entry which is preliminary data.</text>
</comment>
<dbReference type="Proteomes" id="UP000578531">
    <property type="component" value="Unassembled WGS sequence"/>
</dbReference>
<evidence type="ECO:0000313" key="3">
    <source>
        <dbReference type="Proteomes" id="UP000578531"/>
    </source>
</evidence>